<dbReference type="Proteomes" id="UP000244940">
    <property type="component" value="Unassembled WGS sequence"/>
</dbReference>
<dbReference type="OrthoDB" id="8478134at2"/>
<sequence length="232" mass="25271">MLKALTFSAALALIPGATLAQETPLTGPVYEIAIQEIRNGDVAEWTAARAPLLEGLAQTPGVEEDWTLRAFFTFPEPGPLPVFVGLTRWSSIDHFSAASQAMMTMPVVQSFFETVNMQAFVQVAPADGQPFLLEDYINRPGQVLEVAVRTPKPGEEGNFDAARAAFFGRVAEQPGYIFDREFVTADGQRVVMIGWDNQEQFMTALGALSQMPEMGAFFGIIDASAYQAAILE</sequence>
<dbReference type="EMBL" id="QEYD01000001">
    <property type="protein sequence ID" value="PWE31654.1"/>
    <property type="molecule type" value="Genomic_DNA"/>
</dbReference>
<keyword evidence="3" id="KW-1185">Reference proteome</keyword>
<comment type="caution">
    <text evidence="2">The sequence shown here is derived from an EMBL/GenBank/DDBJ whole genome shotgun (WGS) entry which is preliminary data.</text>
</comment>
<dbReference type="AlphaFoldDB" id="A0A2U2CIQ0"/>
<proteinExistence type="predicted"/>
<keyword evidence="1" id="KW-0732">Signal</keyword>
<evidence type="ECO:0008006" key="4">
    <source>
        <dbReference type="Google" id="ProtNLM"/>
    </source>
</evidence>
<organism evidence="2 3">
    <name type="scientific">Pararhodobacter marinus</name>
    <dbReference type="NCBI Taxonomy" id="2184063"/>
    <lineage>
        <taxon>Bacteria</taxon>
        <taxon>Pseudomonadati</taxon>
        <taxon>Pseudomonadota</taxon>
        <taxon>Alphaproteobacteria</taxon>
        <taxon>Rhodobacterales</taxon>
        <taxon>Paracoccaceae</taxon>
        <taxon>Pararhodobacter</taxon>
    </lineage>
</organism>
<reference evidence="2 3" key="1">
    <citation type="submission" date="2018-05" db="EMBL/GenBank/DDBJ databases">
        <title>Pararhodobacter marina sp. nov., isolated from deep-sea water of the Indian Ocean.</title>
        <authorList>
            <person name="Lai Q.Sr."/>
            <person name="Liu X."/>
            <person name="Shao Z."/>
        </authorList>
    </citation>
    <scope>NUCLEOTIDE SEQUENCE [LARGE SCALE GENOMIC DNA]</scope>
    <source>
        <strain evidence="2 3">CIC4N-9</strain>
    </source>
</reference>
<evidence type="ECO:0000256" key="1">
    <source>
        <dbReference type="SAM" id="SignalP"/>
    </source>
</evidence>
<evidence type="ECO:0000313" key="3">
    <source>
        <dbReference type="Proteomes" id="UP000244940"/>
    </source>
</evidence>
<dbReference type="RefSeq" id="WP_109531455.1">
    <property type="nucleotide sequence ID" value="NZ_QEYD01000001.1"/>
</dbReference>
<evidence type="ECO:0000313" key="2">
    <source>
        <dbReference type="EMBL" id="PWE31654.1"/>
    </source>
</evidence>
<gene>
    <name evidence="2" type="ORF">C4N9_01165</name>
</gene>
<feature type="signal peptide" evidence="1">
    <location>
        <begin position="1"/>
        <end position="20"/>
    </location>
</feature>
<accession>A0A2U2CIQ0</accession>
<dbReference type="GeneID" id="94363488"/>
<name>A0A2U2CIQ0_9RHOB</name>
<feature type="chain" id="PRO_5015545743" description="ABM domain-containing protein" evidence="1">
    <location>
        <begin position="21"/>
        <end position="232"/>
    </location>
</feature>
<protein>
    <recommendedName>
        <fullName evidence="4">ABM domain-containing protein</fullName>
    </recommendedName>
</protein>